<feature type="compositionally biased region" description="Polar residues" evidence="13">
    <location>
        <begin position="931"/>
        <end position="942"/>
    </location>
</feature>
<sequence length="1428" mass="163886">MADSESDLETDGLELALDTLCKRHCSDGSTPRSKSYCSEFCEIGNITSVCVFPPQQLVEEYTSHWQVPLPQLKVLWSALCSFTKATAAFPNDCQHVHYVLSSLALSFFELLLFFSKEEFLEKPLKDILDSFQECHSQLRRHRNIYLHHVKQIIKAGGPWENPVLQRILKEENLPAKEVEDYLSSELLVFFELRVRYLQACERIQEAKALSKSCLENCEAGKHLYFRQAYLTCLYKGSLHEHLHKEIAEIDGRDAVEIICNTESVEKDELLLSMCKTFLKHQLHNGDMYYIWDLVFIWSRLHLRAHPSRQGFLAECLDLASSATNVRAIFPFIKLVTTELGGEGVHVCLELCTRALQLCDMQADVVTPSLVCKTIAFLLPHDLEICRACALLVFCQERSLEAYRTVCLLYMLPDQEPHPNNSPVRTNVRFHILQMLKERLCFDPEFWNLLTLRAHCMELMSDKVLKAAVLSEMEEEEENKCSKELLLNNCLYDCTKALDSCQTIEAVEKQERPIKQRNNAAVENRVDASSDAPLKRRKWRRRLRRRRQSKSDDEGDLCKDPEFRYNLKSPGSKLTGYSLRHNHTCTDNSASLKLPLNRKREYLSRCVKSQILKRKGRKKRWLQGLPRLELIPTVPEKKIRGRGRKRLWRSLQKLELCYPDNEIFSTEFSLEKITDTDGHLMDMPVLKNELQQQGEAFNHQLQQEDNPEKDSGFEENNDMDFGCSILPQSRETSQTQLNSRENPPNGPQATPAVEADASFDSESFDMSSFPVEQVHSYCIRLNRPDGEDAQPPEFSASEELNDDTEPEAQTTEETEMSDTEGMSTQTWRDKALRTQKYAHVRHHCKSCHKDYKGLNVMRHALSHLRGGKIRCILCGKRLHQFSSAKKHILEHIDQMDKDKPSDKETASVDTKATNGKSDKGANPNQPRDENETPVSNQKTNQITKSKKKVPTLKRENRIIRNLRTLIKKTSVLHSKGKNPNANTFKQADFQDDQVVIKDGMVIIKDPHLQETDGKETPDGEAADGADSIYHLCPSESCDKVFLKINSTLTKHAIKYHISEEKVLEKTFMWCKHKCILCSRNIQFLEHYKDHMKLHYAPLQHFCYHLECNMRFLTQQELKDHVSSHQPFRPQCRFTDCETLFPNLQCLHDHEWRHYVPAPQREELQVRQKVQSAEAPWKQRVKVEEIWLQNKKEQRDPSCDQAALQQARAVEGKNRPTLDNHSAKTEVSDGGKAAVNGCEDRVANPESTVAFSSSQAGDGAGAGAGDGAGESSSKSRRNKPPLVVDPLNVRVVEDMSTLSEGIQKSLGEPHITEHKSFHPKDPSYATFVKAPFVRPPPSTYLDESVLSMRKRRTTEEPPPRINMYWSYKRKETLEAKDEQKKSEAREQKMRTRCNKCLSSFSSVEELQKHQALNTCSALFGFDSDDESKYC</sequence>
<dbReference type="GO" id="GO:0008270">
    <property type="term" value="F:zinc ion binding"/>
    <property type="evidence" value="ECO:0007669"/>
    <property type="project" value="UniProtKB-KW"/>
</dbReference>
<evidence type="ECO:0000256" key="13">
    <source>
        <dbReference type="SAM" id="MobiDB-lite"/>
    </source>
</evidence>
<evidence type="ECO:0000256" key="8">
    <source>
        <dbReference type="ARBA" id="ARBA00023015"/>
    </source>
</evidence>
<keyword evidence="5" id="KW-0677">Repeat</keyword>
<dbReference type="PROSITE" id="PS00028">
    <property type="entry name" value="ZINC_FINGER_C2H2_1"/>
    <property type="match status" value="4"/>
</dbReference>
<evidence type="ECO:0000313" key="16">
    <source>
        <dbReference type="Proteomes" id="UP000324091"/>
    </source>
</evidence>
<dbReference type="InterPro" id="IPR052251">
    <property type="entry name" value="GH-ZnFinger_Regulators"/>
</dbReference>
<evidence type="ECO:0000256" key="1">
    <source>
        <dbReference type="ARBA" id="ARBA00004123"/>
    </source>
</evidence>
<proteinExistence type="inferred from homology"/>
<evidence type="ECO:0000259" key="14">
    <source>
        <dbReference type="PROSITE" id="PS50157"/>
    </source>
</evidence>
<evidence type="ECO:0000256" key="12">
    <source>
        <dbReference type="PROSITE-ProRule" id="PRU00042"/>
    </source>
</evidence>
<name>A0A5C6PPF6_9TELE</name>
<feature type="compositionally biased region" description="Gly residues" evidence="13">
    <location>
        <begin position="1256"/>
        <end position="1266"/>
    </location>
</feature>
<dbReference type="InterPro" id="IPR013087">
    <property type="entry name" value="Znf_C2H2_type"/>
</dbReference>
<evidence type="ECO:0000313" key="15">
    <source>
        <dbReference type="EMBL" id="TWW80638.1"/>
    </source>
</evidence>
<evidence type="ECO:0000256" key="9">
    <source>
        <dbReference type="ARBA" id="ARBA00023125"/>
    </source>
</evidence>
<dbReference type="Pfam" id="PF25580">
    <property type="entry name" value="TPR_Rlf"/>
    <property type="match status" value="1"/>
</dbReference>
<feature type="compositionally biased region" description="Basic and acidic residues" evidence="13">
    <location>
        <begin position="891"/>
        <end position="905"/>
    </location>
</feature>
<feature type="compositionally biased region" description="Polar residues" evidence="13">
    <location>
        <begin position="725"/>
        <end position="741"/>
    </location>
</feature>
<evidence type="ECO:0000256" key="4">
    <source>
        <dbReference type="ARBA" id="ARBA00022723"/>
    </source>
</evidence>
<evidence type="ECO:0000256" key="5">
    <source>
        <dbReference type="ARBA" id="ARBA00022737"/>
    </source>
</evidence>
<accession>A0A5C6PPF6</accession>
<dbReference type="PROSITE" id="PS50157">
    <property type="entry name" value="ZINC_FINGER_C2H2_2"/>
    <property type="match status" value="1"/>
</dbReference>
<gene>
    <name evidence="15" type="ORF">D4764_01G0004530</name>
</gene>
<evidence type="ECO:0000256" key="7">
    <source>
        <dbReference type="ARBA" id="ARBA00022833"/>
    </source>
</evidence>
<protein>
    <submittedName>
        <fullName evidence="15">Zinc finger protein</fullName>
    </submittedName>
</protein>
<dbReference type="PANTHER" id="PTHR15507:SF16">
    <property type="entry name" value="ZINC FINGER PROTEIN 654"/>
    <property type="match status" value="1"/>
</dbReference>
<evidence type="ECO:0000256" key="2">
    <source>
        <dbReference type="ARBA" id="ARBA00006991"/>
    </source>
</evidence>
<comment type="subcellular location">
    <subcellularLocation>
        <location evidence="1">Nucleus</location>
    </subcellularLocation>
</comment>
<dbReference type="SMART" id="SM00355">
    <property type="entry name" value="ZnF_C2H2"/>
    <property type="match status" value="7"/>
</dbReference>
<dbReference type="GO" id="GO:0003677">
    <property type="term" value="F:DNA binding"/>
    <property type="evidence" value="ECO:0007669"/>
    <property type="project" value="UniProtKB-KW"/>
</dbReference>
<keyword evidence="4" id="KW-0479">Metal-binding</keyword>
<evidence type="ECO:0000256" key="10">
    <source>
        <dbReference type="ARBA" id="ARBA00023163"/>
    </source>
</evidence>
<keyword evidence="16" id="KW-1185">Reference proteome</keyword>
<feature type="domain" description="C2H2-type" evidence="14">
    <location>
        <begin position="1099"/>
        <end position="1128"/>
    </location>
</feature>
<feature type="region of interest" description="Disordered" evidence="13">
    <location>
        <begin position="700"/>
        <end position="751"/>
    </location>
</feature>
<feature type="region of interest" description="Disordered" evidence="13">
    <location>
        <begin position="891"/>
        <end position="953"/>
    </location>
</feature>
<evidence type="ECO:0000256" key="11">
    <source>
        <dbReference type="ARBA" id="ARBA00023242"/>
    </source>
</evidence>
<organism evidence="15 16">
    <name type="scientific">Takifugu flavidus</name>
    <name type="common">sansaifugu</name>
    <dbReference type="NCBI Taxonomy" id="433684"/>
    <lineage>
        <taxon>Eukaryota</taxon>
        <taxon>Metazoa</taxon>
        <taxon>Chordata</taxon>
        <taxon>Craniata</taxon>
        <taxon>Vertebrata</taxon>
        <taxon>Euteleostomi</taxon>
        <taxon>Actinopterygii</taxon>
        <taxon>Neopterygii</taxon>
        <taxon>Teleostei</taxon>
        <taxon>Neoteleostei</taxon>
        <taxon>Acanthomorphata</taxon>
        <taxon>Eupercaria</taxon>
        <taxon>Tetraodontiformes</taxon>
        <taxon>Tetradontoidea</taxon>
        <taxon>Tetraodontidae</taxon>
        <taxon>Takifugu</taxon>
    </lineage>
</organism>
<dbReference type="EMBL" id="RHFK02000001">
    <property type="protein sequence ID" value="TWW80638.1"/>
    <property type="molecule type" value="Genomic_DNA"/>
</dbReference>
<dbReference type="InterPro" id="IPR057986">
    <property type="entry name" value="TPR_Rlf/292/654"/>
</dbReference>
<feature type="region of interest" description="Disordered" evidence="13">
    <location>
        <begin position="781"/>
        <end position="824"/>
    </location>
</feature>
<feature type="compositionally biased region" description="Basic and acidic residues" evidence="13">
    <location>
        <begin position="1208"/>
        <end position="1227"/>
    </location>
</feature>
<keyword evidence="10" id="KW-0804">Transcription</keyword>
<evidence type="ECO:0000256" key="6">
    <source>
        <dbReference type="ARBA" id="ARBA00022771"/>
    </source>
</evidence>
<comment type="caution">
    <text evidence="15">The sequence shown here is derived from an EMBL/GenBank/DDBJ whole genome shotgun (WGS) entry which is preliminary data.</text>
</comment>
<feature type="compositionally biased region" description="Acidic residues" evidence="13">
    <location>
        <begin position="798"/>
        <end position="817"/>
    </location>
</feature>
<dbReference type="Proteomes" id="UP000324091">
    <property type="component" value="Chromosome 1"/>
</dbReference>
<comment type="similarity">
    <text evidence="2">Belongs to the krueppel C2H2-type zinc-finger protein family.</text>
</comment>
<keyword evidence="9" id="KW-0238">DNA-binding</keyword>
<dbReference type="GO" id="GO:0005634">
    <property type="term" value="C:nucleus"/>
    <property type="evidence" value="ECO:0007669"/>
    <property type="project" value="UniProtKB-SubCell"/>
</dbReference>
<keyword evidence="11" id="KW-0539">Nucleus</keyword>
<dbReference type="GO" id="GO:0000981">
    <property type="term" value="F:DNA-binding transcription factor activity, RNA polymerase II-specific"/>
    <property type="evidence" value="ECO:0007669"/>
    <property type="project" value="TreeGrafter"/>
</dbReference>
<reference evidence="15 16" key="1">
    <citation type="submission" date="2019-04" db="EMBL/GenBank/DDBJ databases">
        <title>Chromosome genome assembly for Takifugu flavidus.</title>
        <authorList>
            <person name="Xiao S."/>
        </authorList>
    </citation>
    <scope>NUCLEOTIDE SEQUENCE [LARGE SCALE GENOMIC DNA]</scope>
    <source>
        <strain evidence="15">HTHZ2018</strain>
        <tissue evidence="15">Muscle</tissue>
    </source>
</reference>
<keyword evidence="6 12" id="KW-0863">Zinc-finger</keyword>
<evidence type="ECO:0000256" key="3">
    <source>
        <dbReference type="ARBA" id="ARBA00022553"/>
    </source>
</evidence>
<dbReference type="PANTHER" id="PTHR15507">
    <property type="entry name" value="ZINC FINGER PROTEIN RLF"/>
    <property type="match status" value="1"/>
</dbReference>
<keyword evidence="8" id="KW-0805">Transcription regulation</keyword>
<keyword evidence="3" id="KW-0597">Phosphoprotein</keyword>
<keyword evidence="7" id="KW-0862">Zinc</keyword>
<feature type="region of interest" description="Disordered" evidence="13">
    <location>
        <begin position="1190"/>
        <end position="1280"/>
    </location>
</feature>